<evidence type="ECO:0000259" key="1">
    <source>
        <dbReference type="Pfam" id="PF16242"/>
    </source>
</evidence>
<dbReference type="Gene3D" id="2.30.110.10">
    <property type="entry name" value="Electron Transport, Fmn-binding Protein, Chain A"/>
    <property type="match status" value="1"/>
</dbReference>
<evidence type="ECO:0000313" key="2">
    <source>
        <dbReference type="EMBL" id="MFC3877066.1"/>
    </source>
</evidence>
<dbReference type="PANTHER" id="PTHR34818">
    <property type="entry name" value="PROTEIN BLI-3"/>
    <property type="match status" value="1"/>
</dbReference>
<dbReference type="RefSeq" id="WP_386098642.1">
    <property type="nucleotide sequence ID" value="NZ_JBHSAT010000004.1"/>
</dbReference>
<dbReference type="InterPro" id="IPR052917">
    <property type="entry name" value="Stress-Dev_Protein"/>
</dbReference>
<keyword evidence="3" id="KW-1185">Reference proteome</keyword>
<dbReference type="Proteomes" id="UP001595812">
    <property type="component" value="Unassembled WGS sequence"/>
</dbReference>
<dbReference type="InterPro" id="IPR012349">
    <property type="entry name" value="Split_barrel_FMN-bd"/>
</dbReference>
<accession>A0ABV8AJL3</accession>
<feature type="domain" description="General stress protein FMN-binding split barrel" evidence="1">
    <location>
        <begin position="8"/>
        <end position="155"/>
    </location>
</feature>
<dbReference type="InterPro" id="IPR038725">
    <property type="entry name" value="YdaG_split_barrel_FMN-bd"/>
</dbReference>
<dbReference type="PANTHER" id="PTHR34818:SF1">
    <property type="entry name" value="PROTEIN BLI-3"/>
    <property type="match status" value="1"/>
</dbReference>
<comment type="caution">
    <text evidence="2">The sequence shown here is derived from an EMBL/GenBank/DDBJ whole genome shotgun (WGS) entry which is preliminary data.</text>
</comment>
<dbReference type="EMBL" id="JBHSAT010000004">
    <property type="protein sequence ID" value="MFC3877066.1"/>
    <property type="molecule type" value="Genomic_DNA"/>
</dbReference>
<sequence>MKNLSNKEAVEKLRDLATDIDFAILSTNLGQAKFDATPMSTKKVDDEGNIWFLSGKKSNHYNYIKEDNKVALMYSKPGNMSFMNVFGKAEIVSEQSVISELYGTGDDMWFDGENDPNICALKITPDEAEYWEPKQNKLISFFKFGIATIKGEQPDLSQHGHITV</sequence>
<proteinExistence type="predicted"/>
<dbReference type="SUPFAM" id="SSF50475">
    <property type="entry name" value="FMN-binding split barrel"/>
    <property type="match status" value="1"/>
</dbReference>
<name>A0ABV8AJL3_9FLAO</name>
<reference evidence="3" key="1">
    <citation type="journal article" date="2019" name="Int. J. Syst. Evol. Microbiol.">
        <title>The Global Catalogue of Microorganisms (GCM) 10K type strain sequencing project: providing services to taxonomists for standard genome sequencing and annotation.</title>
        <authorList>
            <consortium name="The Broad Institute Genomics Platform"/>
            <consortium name="The Broad Institute Genome Sequencing Center for Infectious Disease"/>
            <person name="Wu L."/>
            <person name="Ma J."/>
        </authorList>
    </citation>
    <scope>NUCLEOTIDE SEQUENCE [LARGE SCALE GENOMIC DNA]</scope>
    <source>
        <strain evidence="3">CECT 8979</strain>
    </source>
</reference>
<protein>
    <submittedName>
        <fullName evidence="2">Pyridoxamine 5'-phosphate oxidase family protein</fullName>
    </submittedName>
</protein>
<evidence type="ECO:0000313" key="3">
    <source>
        <dbReference type="Proteomes" id="UP001595812"/>
    </source>
</evidence>
<dbReference type="Pfam" id="PF16242">
    <property type="entry name" value="Pyrid_ox_like"/>
    <property type="match status" value="1"/>
</dbReference>
<organism evidence="2 3">
    <name type="scientific">Winogradskyella maritima</name>
    <dbReference type="NCBI Taxonomy" id="1517766"/>
    <lineage>
        <taxon>Bacteria</taxon>
        <taxon>Pseudomonadati</taxon>
        <taxon>Bacteroidota</taxon>
        <taxon>Flavobacteriia</taxon>
        <taxon>Flavobacteriales</taxon>
        <taxon>Flavobacteriaceae</taxon>
        <taxon>Winogradskyella</taxon>
    </lineage>
</organism>
<gene>
    <name evidence="2" type="ORF">ACFOSX_07450</name>
</gene>